<accession>A0A4V1RIS7</accession>
<dbReference type="PANTHER" id="PTHR42659:SF1">
    <property type="entry name" value="OXIDOREDUCTASE"/>
    <property type="match status" value="1"/>
</dbReference>
<dbReference type="Proteomes" id="UP000289411">
    <property type="component" value="Unassembled WGS sequence"/>
</dbReference>
<dbReference type="Pfam" id="PF00941">
    <property type="entry name" value="FAD_binding_5"/>
    <property type="match status" value="1"/>
</dbReference>
<dbReference type="PANTHER" id="PTHR42659">
    <property type="entry name" value="XANTHINE DEHYDROGENASE SUBUNIT C-RELATED"/>
    <property type="match status" value="1"/>
</dbReference>
<evidence type="ECO:0000256" key="2">
    <source>
        <dbReference type="ARBA" id="ARBA00022827"/>
    </source>
</evidence>
<reference evidence="4 5" key="1">
    <citation type="submission" date="2018-09" db="EMBL/GenBank/DDBJ databases">
        <authorList>
            <person name="Grouzdev D.S."/>
            <person name="Krutkina M.S."/>
        </authorList>
    </citation>
    <scope>NUCLEOTIDE SEQUENCE [LARGE SCALE GENOMIC DNA]</scope>
    <source>
        <strain evidence="4 5">RmlP001</strain>
    </source>
</reference>
<dbReference type="SMART" id="SM01092">
    <property type="entry name" value="CO_deh_flav_C"/>
    <property type="match status" value="1"/>
</dbReference>
<proteinExistence type="predicted"/>
<dbReference type="InterPro" id="IPR005107">
    <property type="entry name" value="CO_DH_flav_C"/>
</dbReference>
<dbReference type="SUPFAM" id="SSF55447">
    <property type="entry name" value="CO dehydrogenase flavoprotein C-terminal domain-like"/>
    <property type="match status" value="1"/>
</dbReference>
<organism evidence="4 5">
    <name type="scientific">Lichenibacterium ramalinae</name>
    <dbReference type="NCBI Taxonomy" id="2316527"/>
    <lineage>
        <taxon>Bacteria</taxon>
        <taxon>Pseudomonadati</taxon>
        <taxon>Pseudomonadota</taxon>
        <taxon>Alphaproteobacteria</taxon>
        <taxon>Hyphomicrobiales</taxon>
        <taxon>Lichenihabitantaceae</taxon>
        <taxon>Lichenibacterium</taxon>
    </lineage>
</organism>
<dbReference type="InterPro" id="IPR036318">
    <property type="entry name" value="FAD-bd_PCMH-like_sf"/>
</dbReference>
<dbReference type="InterPro" id="IPR036683">
    <property type="entry name" value="CO_DH_flav_C_dom_sf"/>
</dbReference>
<dbReference type="GO" id="GO:0016491">
    <property type="term" value="F:oxidoreductase activity"/>
    <property type="evidence" value="ECO:0007669"/>
    <property type="project" value="InterPro"/>
</dbReference>
<keyword evidence="5" id="KW-1185">Reference proteome</keyword>
<dbReference type="OrthoDB" id="9814706at2"/>
<dbReference type="Gene3D" id="3.30.390.50">
    <property type="entry name" value="CO dehydrogenase flavoprotein, C-terminal domain"/>
    <property type="match status" value="1"/>
</dbReference>
<evidence type="ECO:0000256" key="1">
    <source>
        <dbReference type="ARBA" id="ARBA00022630"/>
    </source>
</evidence>
<dbReference type="InterPro" id="IPR016166">
    <property type="entry name" value="FAD-bd_PCMH"/>
</dbReference>
<evidence type="ECO:0000313" key="5">
    <source>
        <dbReference type="Proteomes" id="UP000289411"/>
    </source>
</evidence>
<gene>
    <name evidence="4" type="ORF">D3272_10275</name>
</gene>
<dbReference type="Pfam" id="PF03450">
    <property type="entry name" value="CO_deh_flav_C"/>
    <property type="match status" value="1"/>
</dbReference>
<dbReference type="PROSITE" id="PS51387">
    <property type="entry name" value="FAD_PCMH"/>
    <property type="match status" value="1"/>
</dbReference>
<dbReference type="AlphaFoldDB" id="A0A4V1RIS7"/>
<protein>
    <submittedName>
        <fullName evidence="4">Xanthine dehydrogenase family protein subunit M</fullName>
    </submittedName>
</protein>
<evidence type="ECO:0000313" key="4">
    <source>
        <dbReference type="EMBL" id="RYB05322.1"/>
    </source>
</evidence>
<evidence type="ECO:0000259" key="3">
    <source>
        <dbReference type="PROSITE" id="PS51387"/>
    </source>
</evidence>
<dbReference type="InterPro" id="IPR051312">
    <property type="entry name" value="Diverse_Substr_Oxidored"/>
</dbReference>
<name>A0A4V1RIS7_9HYPH</name>
<keyword evidence="1" id="KW-0285">Flavoprotein</keyword>
<dbReference type="InterPro" id="IPR016169">
    <property type="entry name" value="FAD-bd_PCMH_sub2"/>
</dbReference>
<dbReference type="EMBL" id="QYBC01000007">
    <property type="protein sequence ID" value="RYB05322.1"/>
    <property type="molecule type" value="Genomic_DNA"/>
</dbReference>
<dbReference type="Gene3D" id="3.30.465.10">
    <property type="match status" value="2"/>
</dbReference>
<dbReference type="InterPro" id="IPR002346">
    <property type="entry name" value="Mopterin_DH_FAD-bd"/>
</dbReference>
<dbReference type="RefSeq" id="WP_129219073.1">
    <property type="nucleotide sequence ID" value="NZ_QYBC01000007.1"/>
</dbReference>
<dbReference type="GO" id="GO:0071949">
    <property type="term" value="F:FAD binding"/>
    <property type="evidence" value="ECO:0007669"/>
    <property type="project" value="InterPro"/>
</dbReference>
<keyword evidence="2" id="KW-0274">FAD</keyword>
<comment type="caution">
    <text evidence="4">The sequence shown here is derived from an EMBL/GenBank/DDBJ whole genome shotgun (WGS) entry which is preliminary data.</text>
</comment>
<feature type="domain" description="FAD-binding PCMH-type" evidence="3">
    <location>
        <begin position="1"/>
        <end position="233"/>
    </location>
</feature>
<reference evidence="4 5" key="2">
    <citation type="submission" date="2019-02" db="EMBL/GenBank/DDBJ databases">
        <title>'Lichenibacterium ramalinii' gen. nov. sp. nov., 'Lichenibacterium minor' gen. nov. sp. nov.</title>
        <authorList>
            <person name="Pankratov T."/>
        </authorList>
    </citation>
    <scope>NUCLEOTIDE SEQUENCE [LARGE SCALE GENOMIC DNA]</scope>
    <source>
        <strain evidence="4 5">RmlP001</strain>
    </source>
</reference>
<dbReference type="InterPro" id="IPR016167">
    <property type="entry name" value="FAD-bd_PCMH_sub1"/>
</dbReference>
<sequence>MRPFLYDRAASADGAPAALALPKDAARIQGRLPAEYLAGGTTLLDLMKLDVMQPGRLVDITPLERREGAIAVSDRGLRLGALAKMSAAADHPEIVRSYPVLAQSLTLAASAQLRNMATLGGNVLQRTRCNYFRDTAWTACNKRSPGSGCAAQGGVNRQHAVLGTSADCIATYPGDFAQALMALDASVEIAGATGPRTIPFASLHRPPGSTPDRETTLAPGDLITALLVPAAPWTRRSLYLKIRDRQSYEFALASAAVALDLQDGVVRQARIALGGVATTPWRARDAEASLVGRPVTPETAAEAGRIAFAGAQPRQHNAYKVALGRNTVARALLQAATLEG</sequence>
<dbReference type="Gene3D" id="3.30.43.10">
    <property type="entry name" value="Uridine Diphospho-n-acetylenolpyruvylglucosamine Reductase, domain 2"/>
    <property type="match status" value="1"/>
</dbReference>
<dbReference type="SUPFAM" id="SSF56176">
    <property type="entry name" value="FAD-binding/transporter-associated domain-like"/>
    <property type="match status" value="1"/>
</dbReference>